<organism evidence="1">
    <name type="scientific">marine metagenome</name>
    <dbReference type="NCBI Taxonomy" id="408172"/>
    <lineage>
        <taxon>unclassified sequences</taxon>
        <taxon>metagenomes</taxon>
        <taxon>ecological metagenomes</taxon>
    </lineage>
</organism>
<name>A0A381RED4_9ZZZZ</name>
<protein>
    <submittedName>
        <fullName evidence="1">Uncharacterized protein</fullName>
    </submittedName>
</protein>
<dbReference type="AlphaFoldDB" id="A0A381RED4"/>
<reference evidence="1" key="1">
    <citation type="submission" date="2018-05" db="EMBL/GenBank/DDBJ databases">
        <authorList>
            <person name="Lanie J.A."/>
            <person name="Ng W.-L."/>
            <person name="Kazmierczak K.M."/>
            <person name="Andrzejewski T.M."/>
            <person name="Davidsen T.M."/>
            <person name="Wayne K.J."/>
            <person name="Tettelin H."/>
            <person name="Glass J.I."/>
            <person name="Rusch D."/>
            <person name="Podicherti R."/>
            <person name="Tsui H.-C.T."/>
            <person name="Winkler M.E."/>
        </authorList>
    </citation>
    <scope>NUCLEOTIDE SEQUENCE</scope>
</reference>
<proteinExistence type="predicted"/>
<gene>
    <name evidence="1" type="ORF">METZ01_LOCUS42172</name>
</gene>
<evidence type="ECO:0000313" key="1">
    <source>
        <dbReference type="EMBL" id="SUZ89318.1"/>
    </source>
</evidence>
<sequence length="50" mass="6279">MDFDDFNFRIISLNTWFYNLLLKQHSETAQFQHKILHNYARFFLQMIIRL</sequence>
<dbReference type="EMBL" id="UINC01001815">
    <property type="protein sequence ID" value="SUZ89318.1"/>
    <property type="molecule type" value="Genomic_DNA"/>
</dbReference>
<accession>A0A381RED4</accession>